<feature type="transmembrane region" description="Helical" evidence="1">
    <location>
        <begin position="12"/>
        <end position="30"/>
    </location>
</feature>
<keyword evidence="1" id="KW-0812">Transmembrane</keyword>
<comment type="caution">
    <text evidence="2">The sequence shown here is derived from an EMBL/GenBank/DDBJ whole genome shotgun (WGS) entry which is preliminary data.</text>
</comment>
<feature type="transmembrane region" description="Helical" evidence="1">
    <location>
        <begin position="50"/>
        <end position="72"/>
    </location>
</feature>
<protein>
    <recommendedName>
        <fullName evidence="4">PH (Pleckstrin Homology) domain-containing protein</fullName>
    </recommendedName>
</protein>
<dbReference type="EMBL" id="QBKT01000010">
    <property type="protein sequence ID" value="PTX59243.1"/>
    <property type="molecule type" value="Genomic_DNA"/>
</dbReference>
<keyword evidence="3" id="KW-1185">Reference proteome</keyword>
<keyword evidence="1" id="KW-1133">Transmembrane helix</keyword>
<proteinExistence type="predicted"/>
<evidence type="ECO:0008006" key="4">
    <source>
        <dbReference type="Google" id="ProtNLM"/>
    </source>
</evidence>
<dbReference type="Proteomes" id="UP000244090">
    <property type="component" value="Unassembled WGS sequence"/>
</dbReference>
<organism evidence="2 3">
    <name type="scientific">Kordia periserrulae</name>
    <dbReference type="NCBI Taxonomy" id="701523"/>
    <lineage>
        <taxon>Bacteria</taxon>
        <taxon>Pseudomonadati</taxon>
        <taxon>Bacteroidota</taxon>
        <taxon>Flavobacteriia</taxon>
        <taxon>Flavobacteriales</taxon>
        <taxon>Flavobacteriaceae</taxon>
        <taxon>Kordia</taxon>
    </lineage>
</organism>
<name>A0A2T6BT42_9FLAO</name>
<dbReference type="RefSeq" id="WP_108116409.1">
    <property type="nucleotide sequence ID" value="NZ_QBKT01000010.1"/>
</dbReference>
<reference evidence="2 3" key="1">
    <citation type="submission" date="2018-04" db="EMBL/GenBank/DDBJ databases">
        <title>Genomic Encyclopedia of Archaeal and Bacterial Type Strains, Phase II (KMG-II): from individual species to whole genera.</title>
        <authorList>
            <person name="Goeker M."/>
        </authorList>
    </citation>
    <scope>NUCLEOTIDE SEQUENCE [LARGE SCALE GENOMIC DNA]</scope>
    <source>
        <strain evidence="2 3">DSM 25731</strain>
    </source>
</reference>
<dbReference type="OrthoDB" id="1164862at2"/>
<evidence type="ECO:0000313" key="2">
    <source>
        <dbReference type="EMBL" id="PTX59243.1"/>
    </source>
</evidence>
<sequence>MEKRYYSQLSYFIKAILIIVVIGTFFYIITQLSDKLAETLSIKFRKNLVFIKYILDAIFGIVGLLFILLILLRGKPQITINETRIRTNRFRKNFDELASYHPSRGGSEPYVISKDGKQYDIELSWFSKKDRQEIESLLQERIKTA</sequence>
<evidence type="ECO:0000256" key="1">
    <source>
        <dbReference type="SAM" id="Phobius"/>
    </source>
</evidence>
<gene>
    <name evidence="2" type="ORF">C8N46_11080</name>
</gene>
<keyword evidence="1" id="KW-0472">Membrane</keyword>
<dbReference type="AlphaFoldDB" id="A0A2T6BT42"/>
<accession>A0A2T6BT42</accession>
<evidence type="ECO:0000313" key="3">
    <source>
        <dbReference type="Proteomes" id="UP000244090"/>
    </source>
</evidence>